<evidence type="ECO:0008006" key="3">
    <source>
        <dbReference type="Google" id="ProtNLM"/>
    </source>
</evidence>
<accession>A0A1G2BJQ8</accession>
<dbReference type="Proteomes" id="UP000178849">
    <property type="component" value="Unassembled WGS sequence"/>
</dbReference>
<dbReference type="PANTHER" id="PTHR43591">
    <property type="entry name" value="METHYLTRANSFERASE"/>
    <property type="match status" value="1"/>
</dbReference>
<reference evidence="1 2" key="1">
    <citation type="journal article" date="2016" name="Nat. Commun.">
        <title>Thousands of microbial genomes shed light on interconnected biogeochemical processes in an aquifer system.</title>
        <authorList>
            <person name="Anantharaman K."/>
            <person name="Brown C.T."/>
            <person name="Hug L.A."/>
            <person name="Sharon I."/>
            <person name="Castelle C.J."/>
            <person name="Probst A.J."/>
            <person name="Thomas B.C."/>
            <person name="Singh A."/>
            <person name="Wilkins M.J."/>
            <person name="Karaoz U."/>
            <person name="Brodie E.L."/>
            <person name="Williams K.H."/>
            <person name="Hubbard S.S."/>
            <person name="Banfield J.F."/>
        </authorList>
    </citation>
    <scope>NUCLEOTIDE SEQUENCE [LARGE SCALE GENOMIC DNA]</scope>
</reference>
<dbReference type="Gene3D" id="3.40.50.150">
    <property type="entry name" value="Vaccinia Virus protein VP39"/>
    <property type="match status" value="1"/>
</dbReference>
<dbReference type="Pfam" id="PF13489">
    <property type="entry name" value="Methyltransf_23"/>
    <property type="match status" value="1"/>
</dbReference>
<organism evidence="1 2">
    <name type="scientific">Candidatus Komeilibacteria bacterium RIFCSPLOWO2_01_FULL_45_10</name>
    <dbReference type="NCBI Taxonomy" id="1798550"/>
    <lineage>
        <taxon>Bacteria</taxon>
        <taxon>Candidatus Komeiliibacteriota</taxon>
    </lineage>
</organism>
<evidence type="ECO:0000313" key="1">
    <source>
        <dbReference type="EMBL" id="OGY89468.1"/>
    </source>
</evidence>
<gene>
    <name evidence="1" type="ORF">A2927_01890</name>
</gene>
<comment type="caution">
    <text evidence="1">The sequence shown here is derived from an EMBL/GenBank/DDBJ whole genome shotgun (WGS) entry which is preliminary data.</text>
</comment>
<protein>
    <recommendedName>
        <fullName evidence="3">Methyltransferase type 11 domain-containing protein</fullName>
    </recommendedName>
</protein>
<dbReference type="SUPFAM" id="SSF53335">
    <property type="entry name" value="S-adenosyl-L-methionine-dependent methyltransferases"/>
    <property type="match status" value="1"/>
</dbReference>
<name>A0A1G2BJQ8_9BACT</name>
<dbReference type="AlphaFoldDB" id="A0A1G2BJQ8"/>
<dbReference type="InterPro" id="IPR029063">
    <property type="entry name" value="SAM-dependent_MTases_sf"/>
</dbReference>
<dbReference type="EMBL" id="MHKL01000016">
    <property type="protein sequence ID" value="OGY89468.1"/>
    <property type="molecule type" value="Genomic_DNA"/>
</dbReference>
<sequence length="198" mass="22561">MVNNATRGQGLLENFLAKKRANLANKLIPDNLRAGRILDLGCGSYPYFLTQTRFQEKYGLDYSLKEENEGNGLILRNFDLAGGQPLPFPDNFFSVVTMLAVFEHLADQPLNFILKEIKRVLKSGGRYILTTPHPRSDKILKMLVSLKLVSAVEIEEHQRLYGHEEIAAILKAAGFLEEKMRFGYFECFLNNWAYADKD</sequence>
<evidence type="ECO:0000313" key="2">
    <source>
        <dbReference type="Proteomes" id="UP000178849"/>
    </source>
</evidence>
<proteinExistence type="predicted"/>
<dbReference type="STRING" id="1798550.A2927_01890"/>
<dbReference type="CDD" id="cd02440">
    <property type="entry name" value="AdoMet_MTases"/>
    <property type="match status" value="1"/>
</dbReference>